<dbReference type="Gene3D" id="3.30.70.270">
    <property type="match status" value="1"/>
</dbReference>
<protein>
    <recommendedName>
        <fullName evidence="2">diguanylate cyclase</fullName>
        <ecNumber evidence="2">2.7.7.65</ecNumber>
    </recommendedName>
</protein>
<gene>
    <name evidence="6" type="ORF">Lwal_2851</name>
</gene>
<dbReference type="InterPro" id="IPR000160">
    <property type="entry name" value="GGDEF_dom"/>
</dbReference>
<dbReference type="PROSITE" id="PS50887">
    <property type="entry name" value="GGDEF"/>
    <property type="match status" value="1"/>
</dbReference>
<evidence type="ECO:0000313" key="6">
    <source>
        <dbReference type="EMBL" id="KTD74810.1"/>
    </source>
</evidence>
<dbReference type="Pfam" id="PF00990">
    <property type="entry name" value="GGDEF"/>
    <property type="match status" value="1"/>
</dbReference>
<name>A0A0W1A0G4_9GAMM</name>
<dbReference type="Pfam" id="PF20975">
    <property type="entry name" value="DGCcoil"/>
    <property type="match status" value="1"/>
</dbReference>
<dbReference type="EC" id="2.7.7.65" evidence="2"/>
<accession>A0A0W1A0G4</accession>
<evidence type="ECO:0000256" key="2">
    <source>
        <dbReference type="ARBA" id="ARBA00012528"/>
    </source>
</evidence>
<dbReference type="PATRIC" id="fig|66969.6.peg.3090"/>
<dbReference type="PANTHER" id="PTHR45138:SF9">
    <property type="entry name" value="DIGUANYLATE CYCLASE DGCM-RELATED"/>
    <property type="match status" value="1"/>
</dbReference>
<dbReference type="GO" id="GO:0052621">
    <property type="term" value="F:diguanylate cyclase activity"/>
    <property type="evidence" value="ECO:0007669"/>
    <property type="project" value="UniProtKB-EC"/>
</dbReference>
<comment type="cofactor">
    <cofactor evidence="1">
        <name>Mg(2+)</name>
        <dbReference type="ChEBI" id="CHEBI:18420"/>
    </cofactor>
</comment>
<keyword evidence="4" id="KW-0175">Coiled coil</keyword>
<dbReference type="SUPFAM" id="SSF55073">
    <property type="entry name" value="Nucleotide cyclase"/>
    <property type="match status" value="1"/>
</dbReference>
<dbReference type="InterPro" id="IPR050469">
    <property type="entry name" value="Diguanylate_Cyclase"/>
</dbReference>
<comment type="caution">
    <text evidence="6">The sequence shown here is derived from an EMBL/GenBank/DDBJ whole genome shotgun (WGS) entry which is preliminary data.</text>
</comment>
<dbReference type="SMART" id="SM00267">
    <property type="entry name" value="GGDEF"/>
    <property type="match status" value="1"/>
</dbReference>
<feature type="coiled-coil region" evidence="4">
    <location>
        <begin position="66"/>
        <end position="93"/>
    </location>
</feature>
<feature type="coiled-coil region" evidence="4">
    <location>
        <begin position="14"/>
        <end position="41"/>
    </location>
</feature>
<dbReference type="OrthoDB" id="9812260at2"/>
<dbReference type="NCBIfam" id="TIGR00254">
    <property type="entry name" value="GGDEF"/>
    <property type="match status" value="1"/>
</dbReference>
<evidence type="ECO:0000256" key="4">
    <source>
        <dbReference type="SAM" id="Coils"/>
    </source>
</evidence>
<feature type="domain" description="GGDEF" evidence="5">
    <location>
        <begin position="388"/>
        <end position="518"/>
    </location>
</feature>
<evidence type="ECO:0000256" key="1">
    <source>
        <dbReference type="ARBA" id="ARBA00001946"/>
    </source>
</evidence>
<reference evidence="6 7" key="1">
    <citation type="submission" date="2015-11" db="EMBL/GenBank/DDBJ databases">
        <title>Genomic analysis of 38 Legionella species identifies large and diverse effector repertoires.</title>
        <authorList>
            <person name="Burstein D."/>
            <person name="Amaro F."/>
            <person name="Zusman T."/>
            <person name="Lifshitz Z."/>
            <person name="Cohen O."/>
            <person name="Gilbert J.A."/>
            <person name="Pupko T."/>
            <person name="Shuman H.A."/>
            <person name="Segal G."/>
        </authorList>
    </citation>
    <scope>NUCLEOTIDE SEQUENCE [LARGE SCALE GENOMIC DNA]</scope>
    <source>
        <strain evidence="6 7">ATCC 51914</strain>
    </source>
</reference>
<evidence type="ECO:0000259" key="5">
    <source>
        <dbReference type="PROSITE" id="PS50887"/>
    </source>
</evidence>
<dbReference type="Proteomes" id="UP000054729">
    <property type="component" value="Unassembled WGS sequence"/>
</dbReference>
<feature type="coiled-coil region" evidence="4">
    <location>
        <begin position="316"/>
        <end position="350"/>
    </location>
</feature>
<comment type="catalytic activity">
    <reaction evidence="3">
        <text>2 GTP = 3',3'-c-di-GMP + 2 diphosphate</text>
        <dbReference type="Rhea" id="RHEA:24898"/>
        <dbReference type="ChEBI" id="CHEBI:33019"/>
        <dbReference type="ChEBI" id="CHEBI:37565"/>
        <dbReference type="ChEBI" id="CHEBI:58805"/>
        <dbReference type="EC" id="2.7.7.65"/>
    </reaction>
</comment>
<dbReference type="FunFam" id="3.30.70.270:FF:000001">
    <property type="entry name" value="Diguanylate cyclase domain protein"/>
    <property type="match status" value="1"/>
</dbReference>
<organism evidence="6 7">
    <name type="scientific">Legionella waltersii</name>
    <dbReference type="NCBI Taxonomy" id="66969"/>
    <lineage>
        <taxon>Bacteria</taxon>
        <taxon>Pseudomonadati</taxon>
        <taxon>Pseudomonadota</taxon>
        <taxon>Gammaproteobacteria</taxon>
        <taxon>Legionellales</taxon>
        <taxon>Legionellaceae</taxon>
        <taxon>Legionella</taxon>
    </lineage>
</organism>
<sequence length="518" mass="60016">MLDPDLKKKIINTISLYEAKCNKMQLQINSLKNAINQLVINPLGINYDFDEHLSQFKDELDTEFEPSNIERKVKRLSEKLEKLQKQKSDNIRQMHGLIRQGAESICRIANKSQDKRAVTKLQKMLDTEMESHAILVHFNEVLTQCISSIIREIDDLSEMQKKSKSKDNDPSLLEISFRVNDSLQQLLEHLAIPQNLDEKREQIKNSLESQLTDLELSKIIDGLTELVVDAFSVEQNRFKGFLQQLTNQLTDFEMFLKSSINSQKQSSEDSRQLESGIQDNIDQIKTHMDNSKSVEELSAKVSQNLQLIGERLKEFRANEKKREEDYEKQITDLQSKLRESEQNADEIYNLLSYQKYKINHDSLTGLPNRDSYDEHIIEAMHRWKRSEKPLSLAVCDIDHFKRINDNFGHLAGDKVLKKVATIFKSAVRASDFIARIGGEEFVFIFEHTVSKDAKSILEKLRKSIQDCLFYYREKKVDVTVSFGLTTVLKEDDVEALFMRADNAMYKAKNGGRNRIEVE</sequence>
<evidence type="ECO:0000256" key="3">
    <source>
        <dbReference type="ARBA" id="ARBA00034247"/>
    </source>
</evidence>
<dbReference type="AlphaFoldDB" id="A0A0W1A0G4"/>
<dbReference type="InterPro" id="IPR043128">
    <property type="entry name" value="Rev_trsase/Diguanyl_cyclase"/>
</dbReference>
<dbReference type="InterPro" id="IPR048516">
    <property type="entry name" value="DGCcoil"/>
</dbReference>
<dbReference type="PANTHER" id="PTHR45138">
    <property type="entry name" value="REGULATORY COMPONENTS OF SENSORY TRANSDUCTION SYSTEM"/>
    <property type="match status" value="1"/>
</dbReference>
<dbReference type="EMBL" id="LNZB01000060">
    <property type="protein sequence ID" value="KTD74810.1"/>
    <property type="molecule type" value="Genomic_DNA"/>
</dbReference>
<proteinExistence type="predicted"/>
<evidence type="ECO:0000313" key="7">
    <source>
        <dbReference type="Proteomes" id="UP000054729"/>
    </source>
</evidence>
<dbReference type="CDD" id="cd01949">
    <property type="entry name" value="GGDEF"/>
    <property type="match status" value="1"/>
</dbReference>
<dbReference type="STRING" id="66969.Lwal_2851"/>
<keyword evidence="7" id="KW-1185">Reference proteome</keyword>
<dbReference type="InterPro" id="IPR029787">
    <property type="entry name" value="Nucleotide_cyclase"/>
</dbReference>